<reference evidence="4 5" key="1">
    <citation type="submission" date="2016-02" db="EMBL/GenBank/DDBJ databases">
        <title>Genome analysis of coral dinoflagellate symbionts highlights evolutionary adaptations to a symbiotic lifestyle.</title>
        <authorList>
            <person name="Aranda M."/>
            <person name="Li Y."/>
            <person name="Liew Y.J."/>
            <person name="Baumgarten S."/>
            <person name="Simakov O."/>
            <person name="Wilson M."/>
            <person name="Piel J."/>
            <person name="Ashoor H."/>
            <person name="Bougouffa S."/>
            <person name="Bajic V.B."/>
            <person name="Ryu T."/>
            <person name="Ravasi T."/>
            <person name="Bayer T."/>
            <person name="Micklem G."/>
            <person name="Kim H."/>
            <person name="Bhak J."/>
            <person name="Lajeunesse T.C."/>
            <person name="Voolstra C.R."/>
        </authorList>
    </citation>
    <scope>NUCLEOTIDE SEQUENCE [LARGE SCALE GENOMIC DNA]</scope>
    <source>
        <strain evidence="4 5">CCMP2467</strain>
    </source>
</reference>
<dbReference type="InterPro" id="IPR017853">
    <property type="entry name" value="GH"/>
</dbReference>
<dbReference type="GO" id="GO:0005975">
    <property type="term" value="P:carbohydrate metabolic process"/>
    <property type="evidence" value="ECO:0007669"/>
    <property type="project" value="InterPro"/>
</dbReference>
<feature type="transmembrane region" description="Helical" evidence="2">
    <location>
        <begin position="275"/>
        <end position="294"/>
    </location>
</feature>
<dbReference type="Gene3D" id="3.20.20.80">
    <property type="entry name" value="Glycosidases"/>
    <property type="match status" value="1"/>
</dbReference>
<feature type="compositionally biased region" description="Basic and acidic residues" evidence="1">
    <location>
        <begin position="26"/>
        <end position="39"/>
    </location>
</feature>
<dbReference type="SUPFAM" id="SSF51445">
    <property type="entry name" value="(Trans)glycosidases"/>
    <property type="match status" value="1"/>
</dbReference>
<dbReference type="Pfam" id="PF00128">
    <property type="entry name" value="Alpha-amylase"/>
    <property type="match status" value="1"/>
</dbReference>
<feature type="transmembrane region" description="Helical" evidence="2">
    <location>
        <begin position="101"/>
        <end position="123"/>
    </location>
</feature>
<dbReference type="PANTHER" id="PTHR10357">
    <property type="entry name" value="ALPHA-AMYLASE FAMILY MEMBER"/>
    <property type="match status" value="1"/>
</dbReference>
<dbReference type="PANTHER" id="PTHR10357:SF179">
    <property type="entry name" value="NEUTRAL AND BASIC AMINO ACID TRANSPORT PROTEIN RBAT"/>
    <property type="match status" value="1"/>
</dbReference>
<dbReference type="InterPro" id="IPR006047">
    <property type="entry name" value="GH13_cat_dom"/>
</dbReference>
<evidence type="ECO:0000313" key="4">
    <source>
        <dbReference type="EMBL" id="OLP84831.1"/>
    </source>
</evidence>
<organism evidence="4 5">
    <name type="scientific">Symbiodinium microadriaticum</name>
    <name type="common">Dinoflagellate</name>
    <name type="synonym">Zooxanthella microadriatica</name>
    <dbReference type="NCBI Taxonomy" id="2951"/>
    <lineage>
        <taxon>Eukaryota</taxon>
        <taxon>Sar</taxon>
        <taxon>Alveolata</taxon>
        <taxon>Dinophyceae</taxon>
        <taxon>Suessiales</taxon>
        <taxon>Symbiodiniaceae</taxon>
        <taxon>Symbiodinium</taxon>
    </lineage>
</organism>
<dbReference type="EMBL" id="LSRX01001015">
    <property type="protein sequence ID" value="OLP84831.1"/>
    <property type="molecule type" value="Genomic_DNA"/>
</dbReference>
<gene>
    <name evidence="4" type="primary">Mal-A2</name>
    <name evidence="4" type="ORF">AK812_SmicGene34253</name>
</gene>
<name>A0A1Q9CPI1_SYMMI</name>
<evidence type="ECO:0000256" key="1">
    <source>
        <dbReference type="SAM" id="MobiDB-lite"/>
    </source>
</evidence>
<evidence type="ECO:0000313" key="5">
    <source>
        <dbReference type="Proteomes" id="UP000186817"/>
    </source>
</evidence>
<accession>A0A1Q9CPI1</accession>
<evidence type="ECO:0000256" key="2">
    <source>
        <dbReference type="SAM" id="Phobius"/>
    </source>
</evidence>
<feature type="region of interest" description="Disordered" evidence="1">
    <location>
        <begin position="16"/>
        <end position="56"/>
    </location>
</feature>
<proteinExistence type="predicted"/>
<evidence type="ECO:0000259" key="3">
    <source>
        <dbReference type="Pfam" id="PF00128"/>
    </source>
</evidence>
<dbReference type="Proteomes" id="UP000186817">
    <property type="component" value="Unassembled WGS sequence"/>
</dbReference>
<protein>
    <submittedName>
        <fullName evidence="4">Maltase A2</fullName>
    </submittedName>
</protein>
<comment type="caution">
    <text evidence="4">The sequence shown here is derived from an EMBL/GenBank/DDBJ whole genome shotgun (WGS) entry which is preliminary data.</text>
</comment>
<keyword evidence="5" id="KW-1185">Reference proteome</keyword>
<feature type="transmembrane region" description="Helical" evidence="2">
    <location>
        <begin position="210"/>
        <end position="232"/>
    </location>
</feature>
<dbReference type="AlphaFoldDB" id="A0A1Q9CPI1"/>
<feature type="domain" description="Glycosyl hydrolase family 13 catalytic" evidence="3">
    <location>
        <begin position="319"/>
        <end position="372"/>
    </location>
</feature>
<keyword evidence="2" id="KW-0472">Membrane</keyword>
<sequence>MSHFLVAGDPETWSLPSESVVQVDLRPGDPEPRRPETRRSGSLSDEGLRGMGSHWASNSSEEADFELSFKTSRTLLPSIAQGNPELKEKGILGLAGFLDKVISMVGFGMLFLAAIPVGCYSALGTLRDIQDLEPQLKQFDVERSECFCCSNDHRHPDTGQKLRCDRRLVFHTLKGWYGEAGDSADEHLKRFNSTVQTSLRDKVLEGADSVIFPIRVVACMFFAVFLFPYALVKLCKLGLPLMAKMSLRGPLALVDISESGTGSGPLRPPLMSQKSPSATMAALAIFALASACFAEANSMIPVRKAGTAGHWWETEVMYQVYPRSFQDASGDGTGDLKGIEQRLPYLKELGVGFIWLSPVMQSPMLDFGFRQAQTFKT</sequence>
<keyword evidence="2" id="KW-1133">Transmembrane helix</keyword>
<dbReference type="OrthoDB" id="423901at2759"/>
<keyword evidence="2" id="KW-0812">Transmembrane</keyword>